<dbReference type="eggNOG" id="KOG1982">
    <property type="taxonomic scope" value="Eukaryota"/>
</dbReference>
<comment type="subcellular location">
    <subcellularLocation>
        <location evidence="7">Nucleus</location>
    </subcellularLocation>
</comment>
<evidence type="ECO:0000256" key="8">
    <source>
        <dbReference type="SAM" id="MobiDB-lite"/>
    </source>
</evidence>
<keyword evidence="7" id="KW-0694">RNA-binding</keyword>
<dbReference type="FunCoup" id="J3P385">
    <property type="interactions" value="611"/>
</dbReference>
<reference evidence="10" key="2">
    <citation type="submission" date="2010-07" db="EMBL/GenBank/DDBJ databases">
        <authorList>
            <consortium name="The Broad Institute Genome Sequencing Platform"/>
            <consortium name="Broad Institute Genome Sequencing Center for Infectious Disease"/>
            <person name="Ma L.-J."/>
            <person name="Dead R."/>
            <person name="Young S."/>
            <person name="Zeng Q."/>
            <person name="Koehrsen M."/>
            <person name="Alvarado L."/>
            <person name="Berlin A."/>
            <person name="Chapman S.B."/>
            <person name="Chen Z."/>
            <person name="Freedman E."/>
            <person name="Gellesch M."/>
            <person name="Goldberg J."/>
            <person name="Griggs A."/>
            <person name="Gujja S."/>
            <person name="Heilman E.R."/>
            <person name="Heiman D."/>
            <person name="Hepburn T."/>
            <person name="Howarth C."/>
            <person name="Jen D."/>
            <person name="Larson L."/>
            <person name="Mehta T."/>
            <person name="Neiman D."/>
            <person name="Pearson M."/>
            <person name="Roberts A."/>
            <person name="Saif S."/>
            <person name="Shea T."/>
            <person name="Shenoy N."/>
            <person name="Sisk P."/>
            <person name="Stolte C."/>
            <person name="Sykes S."/>
            <person name="Walk T."/>
            <person name="White J."/>
            <person name="Yandava C."/>
            <person name="Haas B."/>
            <person name="Nusbaum C."/>
            <person name="Birren B."/>
        </authorList>
    </citation>
    <scope>NUCLEOTIDE SEQUENCE</scope>
    <source>
        <strain evidence="10">R3-111a-1</strain>
    </source>
</reference>
<dbReference type="OrthoDB" id="5853397at2759"/>
<feature type="region of interest" description="Disordered" evidence="8">
    <location>
        <begin position="1"/>
        <end position="44"/>
    </location>
</feature>
<dbReference type="EnsemblFungi" id="EJT74126">
    <property type="protein sequence ID" value="EJT74126"/>
    <property type="gene ID" value="GGTG_07974"/>
</dbReference>
<dbReference type="GO" id="GO:0110152">
    <property type="term" value="F:RNA NAD+-cap (NAD+-forming) hydrolase activity"/>
    <property type="evidence" value="ECO:0007669"/>
    <property type="project" value="EnsemblFungi"/>
</dbReference>
<feature type="domain" description="RAI1-like" evidence="9">
    <location>
        <begin position="62"/>
        <end position="360"/>
    </location>
</feature>
<evidence type="ECO:0000313" key="11">
    <source>
        <dbReference type="EnsemblFungi" id="EJT74126"/>
    </source>
</evidence>
<keyword evidence="7" id="KW-0540">Nuclease</keyword>
<evidence type="ECO:0000256" key="4">
    <source>
        <dbReference type="ARBA" id="ARBA00044692"/>
    </source>
</evidence>
<reference evidence="12" key="1">
    <citation type="submission" date="2010-07" db="EMBL/GenBank/DDBJ databases">
        <title>The genome sequence of Gaeumannomyces graminis var. tritici strain R3-111a-1.</title>
        <authorList>
            <consortium name="The Broad Institute Genome Sequencing Platform"/>
            <person name="Ma L.-J."/>
            <person name="Dead R."/>
            <person name="Young S."/>
            <person name="Zeng Q."/>
            <person name="Koehrsen M."/>
            <person name="Alvarado L."/>
            <person name="Berlin A."/>
            <person name="Chapman S.B."/>
            <person name="Chen Z."/>
            <person name="Freedman E."/>
            <person name="Gellesch M."/>
            <person name="Goldberg J."/>
            <person name="Griggs A."/>
            <person name="Gujja S."/>
            <person name="Heilman E.R."/>
            <person name="Heiman D."/>
            <person name="Hepburn T."/>
            <person name="Howarth C."/>
            <person name="Jen D."/>
            <person name="Larson L."/>
            <person name="Mehta T."/>
            <person name="Neiman D."/>
            <person name="Pearson M."/>
            <person name="Roberts A."/>
            <person name="Saif S."/>
            <person name="Shea T."/>
            <person name="Shenoy N."/>
            <person name="Sisk P."/>
            <person name="Stolte C."/>
            <person name="Sykes S."/>
            <person name="Walk T."/>
            <person name="White J."/>
            <person name="Yandava C."/>
            <person name="Haas B."/>
            <person name="Nusbaum C."/>
            <person name="Birren B."/>
        </authorList>
    </citation>
    <scope>NUCLEOTIDE SEQUENCE [LARGE SCALE GENOMIC DNA]</scope>
    <source>
        <strain evidence="12">R3-111a-1</strain>
    </source>
</reference>
<dbReference type="RefSeq" id="XP_009224070.1">
    <property type="nucleotide sequence ID" value="XM_009225806.1"/>
</dbReference>
<organism evidence="10">
    <name type="scientific">Gaeumannomyces tritici (strain R3-111a-1)</name>
    <name type="common">Wheat and barley take-all root rot fungus</name>
    <name type="synonym">Gaeumannomyces graminis var. tritici</name>
    <dbReference type="NCBI Taxonomy" id="644352"/>
    <lineage>
        <taxon>Eukaryota</taxon>
        <taxon>Fungi</taxon>
        <taxon>Dikarya</taxon>
        <taxon>Ascomycota</taxon>
        <taxon>Pezizomycotina</taxon>
        <taxon>Sordariomycetes</taxon>
        <taxon>Sordariomycetidae</taxon>
        <taxon>Magnaporthales</taxon>
        <taxon>Magnaporthaceae</taxon>
        <taxon>Gaeumannomyces</taxon>
    </lineage>
</organism>
<dbReference type="PANTHER" id="PTHR12395">
    <property type="entry name" value="DOM-3 RELATED"/>
    <property type="match status" value="1"/>
</dbReference>
<comment type="cofactor">
    <cofactor evidence="1 7">
        <name>a divalent metal cation</name>
        <dbReference type="ChEBI" id="CHEBI:60240"/>
    </cofactor>
</comment>
<proteinExistence type="inferred from homology"/>
<dbReference type="GO" id="GO:0019003">
    <property type="term" value="F:GDP binding"/>
    <property type="evidence" value="ECO:0007669"/>
    <property type="project" value="EnsemblFungi"/>
</dbReference>
<reference evidence="11" key="5">
    <citation type="submission" date="2018-04" db="UniProtKB">
        <authorList>
            <consortium name="EnsemblFungi"/>
        </authorList>
    </citation>
    <scope>IDENTIFICATION</scope>
    <source>
        <strain evidence="11">R3-111a-1</strain>
    </source>
</reference>
<dbReference type="GO" id="GO:0000956">
    <property type="term" value="P:nuclear-transcribed mRNA catabolic process"/>
    <property type="evidence" value="ECO:0007669"/>
    <property type="project" value="EnsemblFungi"/>
</dbReference>
<keyword evidence="7" id="KW-0539">Nucleus</keyword>
<evidence type="ECO:0000256" key="6">
    <source>
        <dbReference type="ARBA" id="ARBA00048124"/>
    </source>
</evidence>
<dbReference type="GO" id="GO:0003723">
    <property type="term" value="F:RNA binding"/>
    <property type="evidence" value="ECO:0007669"/>
    <property type="project" value="UniProtKB-KW"/>
</dbReference>
<comment type="similarity">
    <text evidence="2 7">Belongs to the DXO/Dom3Z family.</text>
</comment>
<dbReference type="EC" id="3.6.1.-" evidence="7"/>
<dbReference type="GO" id="GO:0140432">
    <property type="term" value="F:5'-hydroxyl dinucleotide hydrolase activity"/>
    <property type="evidence" value="ECO:0007669"/>
    <property type="project" value="EnsemblFungi"/>
</dbReference>
<name>J3P385_GAET3</name>
<accession>J3P385</accession>
<dbReference type="GO" id="GO:0005634">
    <property type="term" value="C:nucleus"/>
    <property type="evidence" value="ECO:0007669"/>
    <property type="project" value="UniProtKB-SubCell"/>
</dbReference>
<dbReference type="Proteomes" id="UP000006039">
    <property type="component" value="Unassembled WGS sequence"/>
</dbReference>
<comment type="function">
    <text evidence="5">Decapping enzyme for NAD-capped RNAs: specifically hydrolyzes the nicotinamide adenine dinucleotide (NAD) cap from a subset of RNAs by removing the entire NAD moiety from the 5'-end of an NAD-capped RNA. The NAD-cap is present at the 5'-end of some RNAs and snoRNAs. In contrast to the canonical 5'-end N7 methylguanosine (m7G) cap, the NAD cap promotes mRNA decay. Also acts as a non-canonical decapping enzyme that removes the entire cap structure of m7G capped or incompletely capped RNAs. Has decapping activity toward incomplete 5'-end m7G cap mRNAs such as unmethylated 5'-end-capped RNA (cap0), while it has no activity toward 2'-O-ribose methylated m7G cap (cap1). Also possesses RNA 5'-pyrophosphohydrolase activity by hydrolyzing the 5'-end triphosphate to release pyrophosphates. Stimulates exoribonuclease activity of Rat1, allowing it to degrade RNAs with stable secondary structure more effectively.</text>
</comment>
<keyword evidence="7" id="KW-0479">Metal-binding</keyword>
<evidence type="ECO:0000256" key="3">
    <source>
        <dbReference type="ARBA" id="ARBA00044676"/>
    </source>
</evidence>
<evidence type="ECO:0000259" key="9">
    <source>
        <dbReference type="Pfam" id="PF08652"/>
    </source>
</evidence>
<comment type="catalytic activity">
    <reaction evidence="6">
        <text>a 5'-end NAD(+)-phospho-ribonucleoside in mRNA + H2O = a 5'-end phospho-ribonucleoside in mRNA + NAD(+) + H(+)</text>
        <dbReference type="Rhea" id="RHEA:60880"/>
        <dbReference type="Rhea" id="RHEA-COMP:15692"/>
        <dbReference type="Rhea" id="RHEA-COMP:15698"/>
        <dbReference type="ChEBI" id="CHEBI:15377"/>
        <dbReference type="ChEBI" id="CHEBI:15378"/>
        <dbReference type="ChEBI" id="CHEBI:57540"/>
        <dbReference type="ChEBI" id="CHEBI:138282"/>
        <dbReference type="ChEBI" id="CHEBI:144029"/>
    </reaction>
    <physiologicalReaction direction="left-to-right" evidence="6">
        <dbReference type="Rhea" id="RHEA:60881"/>
    </physiologicalReaction>
</comment>
<dbReference type="GO" id="GO:1990174">
    <property type="term" value="F:phosphodiesterase decapping endonuclease activity"/>
    <property type="evidence" value="ECO:0007669"/>
    <property type="project" value="EnsemblFungi"/>
</dbReference>
<keyword evidence="7" id="KW-0378">Hydrolase</keyword>
<sequence>MLTRPPLRFHPKPTLVLQRKPPPTVRTMASESRPRSRSRSPTRTQFAVHPIARFAGESQPVRRPKEFACFSYDPNHEFRLDGSSMKWYYPPRLGADLSGGFGTFDKLDDAATDEHIDSLLKTIMAHEQSTGQKIDAQIVTWRGIMTKLMSAPYENEDGFDLNATLYQGCVFIEEDFKCRMDARRAQDAQPWKAPIPREMYTYWGYKFETLATLPKPWGEISRDYIEGRESQQVSNKEQYCSVVRTGLGKTTLCLGGEVDAIWDSKPEHGQPINWVELKTTAEVRNERDAMRQDGKLLKWWIQSFMLGVPKIIVGHRSRNGILVRVEEMQTAEIPNLVQSRSKGRSWDGNTCINFCSAVLECEWFCW</sequence>
<keyword evidence="7" id="KW-0547">Nucleotide-binding</keyword>
<reference evidence="11" key="4">
    <citation type="journal article" date="2015" name="G3 (Bethesda)">
        <title>Genome sequences of three phytopathogenic species of the Magnaporthaceae family of fungi.</title>
        <authorList>
            <person name="Okagaki L.H."/>
            <person name="Nunes C.C."/>
            <person name="Sailsbery J."/>
            <person name="Clay B."/>
            <person name="Brown D."/>
            <person name="John T."/>
            <person name="Oh Y."/>
            <person name="Young N."/>
            <person name="Fitzgerald M."/>
            <person name="Haas B.J."/>
            <person name="Zeng Q."/>
            <person name="Young S."/>
            <person name="Adiconis X."/>
            <person name="Fan L."/>
            <person name="Levin J.Z."/>
            <person name="Mitchell T.K."/>
            <person name="Okubara P.A."/>
            <person name="Farman M.L."/>
            <person name="Kohn L.M."/>
            <person name="Birren B."/>
            <person name="Ma L.-J."/>
            <person name="Dean R.A."/>
        </authorList>
    </citation>
    <scope>NUCLEOTIDE SEQUENCE</scope>
    <source>
        <strain evidence="11">R3-111a-1</strain>
    </source>
</reference>
<dbReference type="PANTHER" id="PTHR12395:SF9">
    <property type="entry name" value="DECAPPING AND EXORIBONUCLEASE PROTEIN"/>
    <property type="match status" value="1"/>
</dbReference>
<evidence type="ECO:0000313" key="12">
    <source>
        <dbReference type="Proteomes" id="UP000006039"/>
    </source>
</evidence>
<dbReference type="Pfam" id="PF08652">
    <property type="entry name" value="RAI1"/>
    <property type="match status" value="1"/>
</dbReference>
<evidence type="ECO:0000313" key="10">
    <source>
        <dbReference type="EMBL" id="EJT74127.1"/>
    </source>
</evidence>
<dbReference type="GeneID" id="20348432"/>
<dbReference type="AlphaFoldDB" id="J3P385"/>
<dbReference type="STRING" id="644352.J3P385"/>
<dbReference type="InterPro" id="IPR039039">
    <property type="entry name" value="RAI1-like_fam"/>
</dbReference>
<dbReference type="EMBL" id="GL385398">
    <property type="protein sequence ID" value="EJT74126.1"/>
    <property type="molecule type" value="Genomic_DNA"/>
</dbReference>
<evidence type="ECO:0000256" key="1">
    <source>
        <dbReference type="ARBA" id="ARBA00001968"/>
    </source>
</evidence>
<protein>
    <recommendedName>
        <fullName evidence="7">Decapping nuclease</fullName>
        <ecNumber evidence="7">3.6.1.-</ecNumber>
    </recommendedName>
</protein>
<comment type="catalytic activity">
    <reaction evidence="3">
        <text>a 5'-end (N(7)-methyl 5'-triphosphoguanosine)-ribonucleoside-ribonucleotide in mRNA + H2O = a (N(7)-methyl 5'-triphosphoguanosine)-nucleoside + a 5'-end phospho-ribonucleoside in mRNA + H(+)</text>
        <dbReference type="Rhea" id="RHEA:66928"/>
        <dbReference type="Rhea" id="RHEA-COMP:15692"/>
        <dbReference type="Rhea" id="RHEA-COMP:17313"/>
        <dbReference type="ChEBI" id="CHEBI:15377"/>
        <dbReference type="ChEBI" id="CHEBI:15378"/>
        <dbReference type="ChEBI" id="CHEBI:138282"/>
        <dbReference type="ChEBI" id="CHEBI:172876"/>
        <dbReference type="ChEBI" id="CHEBI:172877"/>
    </reaction>
    <physiologicalReaction direction="left-to-right" evidence="3">
        <dbReference type="Rhea" id="RHEA:66929"/>
    </physiologicalReaction>
</comment>
<evidence type="ECO:0000256" key="5">
    <source>
        <dbReference type="ARBA" id="ARBA00046211"/>
    </source>
</evidence>
<evidence type="ECO:0000256" key="7">
    <source>
        <dbReference type="RuleBase" id="RU367113"/>
    </source>
</evidence>
<dbReference type="EnsemblFungi" id="EJT74127">
    <property type="protein sequence ID" value="EJT74127"/>
    <property type="gene ID" value="GGTG_07974"/>
</dbReference>
<dbReference type="GO" id="GO:0046872">
    <property type="term" value="F:metal ion binding"/>
    <property type="evidence" value="ECO:0007669"/>
    <property type="project" value="UniProtKB-KW"/>
</dbReference>
<dbReference type="GO" id="GO:0034353">
    <property type="term" value="F:mRNA 5'-diphosphatase activity"/>
    <property type="evidence" value="ECO:0007669"/>
    <property type="project" value="EnsemblFungi"/>
</dbReference>
<dbReference type="GO" id="GO:0110155">
    <property type="term" value="P:NAD-cap decapping"/>
    <property type="evidence" value="ECO:0007669"/>
    <property type="project" value="EnsemblFungi"/>
</dbReference>
<dbReference type="GO" id="GO:0005829">
    <property type="term" value="C:cytosol"/>
    <property type="evidence" value="ECO:0007669"/>
    <property type="project" value="TreeGrafter"/>
</dbReference>
<evidence type="ECO:0000256" key="2">
    <source>
        <dbReference type="ARBA" id="ARBA00006562"/>
    </source>
</evidence>
<dbReference type="EMBL" id="GL385398">
    <property type="protein sequence ID" value="EJT74127.1"/>
    <property type="molecule type" value="Genomic_DNA"/>
</dbReference>
<reference evidence="10" key="3">
    <citation type="submission" date="2010-09" db="EMBL/GenBank/DDBJ databases">
        <title>Annotation of Gaeumannomyces graminis var. tritici R3-111a-1.</title>
        <authorList>
            <consortium name="The Broad Institute Genome Sequencing Platform"/>
            <person name="Ma L.-J."/>
            <person name="Dead R."/>
            <person name="Young S.K."/>
            <person name="Zeng Q."/>
            <person name="Gargeya S."/>
            <person name="Fitzgerald M."/>
            <person name="Haas B."/>
            <person name="Abouelleil A."/>
            <person name="Alvarado L."/>
            <person name="Arachchi H.M."/>
            <person name="Berlin A."/>
            <person name="Brown A."/>
            <person name="Chapman S.B."/>
            <person name="Chen Z."/>
            <person name="Dunbar C."/>
            <person name="Freedman E."/>
            <person name="Gearin G."/>
            <person name="Gellesch M."/>
            <person name="Goldberg J."/>
            <person name="Griggs A."/>
            <person name="Gujja S."/>
            <person name="Heiman D."/>
            <person name="Howarth C."/>
            <person name="Larson L."/>
            <person name="Lui A."/>
            <person name="MacDonald P.J.P."/>
            <person name="Mehta T."/>
            <person name="Montmayeur A."/>
            <person name="Murphy C."/>
            <person name="Neiman D."/>
            <person name="Pearson M."/>
            <person name="Priest M."/>
            <person name="Roberts A."/>
            <person name="Saif S."/>
            <person name="Shea T."/>
            <person name="Shenoy N."/>
            <person name="Sisk P."/>
            <person name="Stolte C."/>
            <person name="Sykes S."/>
            <person name="Yandava C."/>
            <person name="Wortman J."/>
            <person name="Nusbaum C."/>
            <person name="Birren B."/>
        </authorList>
    </citation>
    <scope>NUCLEOTIDE SEQUENCE</scope>
    <source>
        <strain evidence="10">R3-111a-1</strain>
    </source>
</reference>
<dbReference type="InterPro" id="IPR013961">
    <property type="entry name" value="RAI1"/>
</dbReference>
<keyword evidence="12" id="KW-1185">Reference proteome</keyword>
<comment type="catalytic activity">
    <reaction evidence="4">
        <text>a 5'-end triphospho-ribonucleoside in mRNA + H2O = a 5'-end phospho-ribonucleoside in mRNA + diphosphate + H(+)</text>
        <dbReference type="Rhea" id="RHEA:78683"/>
        <dbReference type="Rhea" id="RHEA-COMP:15692"/>
        <dbReference type="Rhea" id="RHEA-COMP:17164"/>
        <dbReference type="ChEBI" id="CHEBI:15377"/>
        <dbReference type="ChEBI" id="CHEBI:15378"/>
        <dbReference type="ChEBI" id="CHEBI:33019"/>
        <dbReference type="ChEBI" id="CHEBI:138282"/>
        <dbReference type="ChEBI" id="CHEBI:167618"/>
    </reaction>
    <physiologicalReaction direction="left-to-right" evidence="4">
        <dbReference type="Rhea" id="RHEA:78684"/>
    </physiologicalReaction>
</comment>
<gene>
    <name evidence="11" type="primary">20348432</name>
    <name evidence="10" type="ORF">GGTG_07974</name>
</gene>
<dbReference type="RefSeq" id="XP_009224071.1">
    <property type="nucleotide sequence ID" value="XM_009225807.1"/>
</dbReference>
<dbReference type="HOGENOM" id="CLU_024877_4_1_1"/>
<dbReference type="VEuPathDB" id="FungiDB:GGTG_07974"/>